<feature type="compositionally biased region" description="Low complexity" evidence="1">
    <location>
        <begin position="104"/>
        <end position="118"/>
    </location>
</feature>
<accession>A0A2R6C831</accession>
<gene>
    <name evidence="2" type="ORF">B9Q04_12915</name>
</gene>
<comment type="caution">
    <text evidence="2">The sequence shown here is derived from an EMBL/GenBank/DDBJ whole genome shotgun (WGS) entry which is preliminary data.</text>
</comment>
<feature type="compositionally biased region" description="Acidic residues" evidence="1">
    <location>
        <begin position="57"/>
        <end position="71"/>
    </location>
</feature>
<dbReference type="Proteomes" id="UP000242015">
    <property type="component" value="Unassembled WGS sequence"/>
</dbReference>
<dbReference type="AlphaFoldDB" id="A0A2R6C831"/>
<evidence type="ECO:0000256" key="1">
    <source>
        <dbReference type="SAM" id="MobiDB-lite"/>
    </source>
</evidence>
<protein>
    <submittedName>
        <fullName evidence="2">Uncharacterized protein</fullName>
    </submittedName>
</protein>
<feature type="compositionally biased region" description="Basic and acidic residues" evidence="1">
    <location>
        <begin position="28"/>
        <end position="38"/>
    </location>
</feature>
<proteinExistence type="predicted"/>
<organism evidence="2 3">
    <name type="scientific">Candidatus Marsarchaeota G2 archaeon BE_D</name>
    <dbReference type="NCBI Taxonomy" id="1978158"/>
    <lineage>
        <taxon>Archaea</taxon>
        <taxon>Candidatus Marsarchaeota</taxon>
        <taxon>Candidatus Marsarchaeota group 2</taxon>
    </lineage>
</organism>
<sequence length="220" mass="24140">MGSGLNHSTRPAPEQRRRTVTGWLRCKYMSDDKEKTEEELREEDVPAPAEEKHEPMSEEEAGVSEELEEEGSGQPPYGEEPPATADRHHYYNNTDGDEEEDAAHTGTAKPTAAATTADKTAEAEVEDAHLLAKLVDHYAKILGLHRHPVEGRVADITVRVGGGFVELADMESSHTALAHLKVPAHIRGEAGPYTVQLYLDRLDAALREAEHMGGHTHTGR</sequence>
<evidence type="ECO:0000313" key="2">
    <source>
        <dbReference type="EMBL" id="PSO07052.1"/>
    </source>
</evidence>
<reference evidence="2 3" key="1">
    <citation type="submission" date="2017-04" db="EMBL/GenBank/DDBJ databases">
        <title>Novel microbial lineages endemic to geothermal iron-oxide mats fill important gaps in the evolutionary history of Archaea.</title>
        <authorList>
            <person name="Jay Z.J."/>
            <person name="Beam J.P."/>
            <person name="Dlakic M."/>
            <person name="Rusch D.B."/>
            <person name="Kozubal M.A."/>
            <person name="Inskeep W.P."/>
        </authorList>
    </citation>
    <scope>NUCLEOTIDE SEQUENCE [LARGE SCALE GENOMIC DNA]</scope>
    <source>
        <strain evidence="2">BE_D</strain>
    </source>
</reference>
<evidence type="ECO:0000313" key="3">
    <source>
        <dbReference type="Proteomes" id="UP000242015"/>
    </source>
</evidence>
<dbReference type="EMBL" id="NEXF01000336">
    <property type="protein sequence ID" value="PSO07052.1"/>
    <property type="molecule type" value="Genomic_DNA"/>
</dbReference>
<name>A0A2R6C831_9ARCH</name>
<feature type="region of interest" description="Disordered" evidence="1">
    <location>
        <begin position="1"/>
        <end position="120"/>
    </location>
</feature>